<reference evidence="8" key="1">
    <citation type="submission" date="2025-08" db="UniProtKB">
        <authorList>
            <consortium name="RefSeq"/>
        </authorList>
    </citation>
    <scope>IDENTIFICATION</scope>
    <source>
        <tissue evidence="8">Testes</tissue>
    </source>
</reference>
<keyword evidence="5 6" id="KW-0472">Membrane</keyword>
<protein>
    <submittedName>
        <fullName evidence="8">Transmembrane protein 256 homolog</fullName>
    </submittedName>
</protein>
<keyword evidence="4 6" id="KW-1133">Transmembrane helix</keyword>
<dbReference type="RefSeq" id="XP_002730758.1">
    <property type="nucleotide sequence ID" value="XM_002730712.2"/>
</dbReference>
<proteinExistence type="inferred from homology"/>
<dbReference type="GeneID" id="100367605"/>
<feature type="transmembrane region" description="Helical" evidence="6">
    <location>
        <begin position="77"/>
        <end position="96"/>
    </location>
</feature>
<organism evidence="7 8">
    <name type="scientific">Saccoglossus kowalevskii</name>
    <name type="common">Acorn worm</name>
    <dbReference type="NCBI Taxonomy" id="10224"/>
    <lineage>
        <taxon>Eukaryota</taxon>
        <taxon>Metazoa</taxon>
        <taxon>Hemichordata</taxon>
        <taxon>Enteropneusta</taxon>
        <taxon>Harrimaniidae</taxon>
        <taxon>Saccoglossus</taxon>
    </lineage>
</organism>
<dbReference type="PANTHER" id="PTHR43461">
    <property type="entry name" value="TRANSMEMBRANE PROTEIN 256"/>
    <property type="match status" value="1"/>
</dbReference>
<keyword evidence="7" id="KW-1185">Reference proteome</keyword>
<accession>A0ABM0GIS4</accession>
<evidence type="ECO:0000256" key="4">
    <source>
        <dbReference type="ARBA" id="ARBA00022989"/>
    </source>
</evidence>
<comment type="similarity">
    <text evidence="2">Belongs to the TMEM256 family.</text>
</comment>
<dbReference type="InterPro" id="IPR006311">
    <property type="entry name" value="TAT_signal"/>
</dbReference>
<gene>
    <name evidence="8" type="primary">LOC100367605</name>
</gene>
<dbReference type="Proteomes" id="UP000694865">
    <property type="component" value="Unplaced"/>
</dbReference>
<dbReference type="InterPro" id="IPR006696">
    <property type="entry name" value="DUF423"/>
</dbReference>
<evidence type="ECO:0000256" key="1">
    <source>
        <dbReference type="ARBA" id="ARBA00004141"/>
    </source>
</evidence>
<sequence>MATISRFTRVNTASRRFFLRIGALSGASAVLLGAHGAHALKHSVHDTYRAQVFDIAKNYHFIHSLALFAVPLCRQPLLAGTLLTSGIVLFSGTCYLHSLYNMYKLRRYTPIGGVLLVAGWLALAI</sequence>
<dbReference type="Pfam" id="PF04241">
    <property type="entry name" value="DUF423"/>
    <property type="match status" value="1"/>
</dbReference>
<evidence type="ECO:0000313" key="7">
    <source>
        <dbReference type="Proteomes" id="UP000694865"/>
    </source>
</evidence>
<evidence type="ECO:0000256" key="5">
    <source>
        <dbReference type="ARBA" id="ARBA00023136"/>
    </source>
</evidence>
<evidence type="ECO:0000256" key="2">
    <source>
        <dbReference type="ARBA" id="ARBA00006208"/>
    </source>
</evidence>
<dbReference type="PANTHER" id="PTHR43461:SF1">
    <property type="entry name" value="TRANSMEMBRANE PROTEIN 256"/>
    <property type="match status" value="1"/>
</dbReference>
<evidence type="ECO:0000313" key="8">
    <source>
        <dbReference type="RefSeq" id="XP_002730758.1"/>
    </source>
</evidence>
<keyword evidence="3 6" id="KW-0812">Transmembrane</keyword>
<name>A0ABM0GIS4_SACKO</name>
<dbReference type="PROSITE" id="PS51318">
    <property type="entry name" value="TAT"/>
    <property type="match status" value="1"/>
</dbReference>
<comment type="subcellular location">
    <subcellularLocation>
        <location evidence="1">Membrane</location>
        <topology evidence="1">Multi-pass membrane protein</topology>
    </subcellularLocation>
</comment>
<evidence type="ECO:0000256" key="3">
    <source>
        <dbReference type="ARBA" id="ARBA00022692"/>
    </source>
</evidence>
<evidence type="ECO:0000256" key="6">
    <source>
        <dbReference type="SAM" id="Phobius"/>
    </source>
</evidence>